<dbReference type="InterPro" id="IPR029063">
    <property type="entry name" value="SAM-dependent_MTases_sf"/>
</dbReference>
<dbReference type="EMBL" id="CDMZ01005392">
    <property type="protein sequence ID" value="CEM52841.1"/>
    <property type="molecule type" value="Genomic_DNA"/>
</dbReference>
<dbReference type="SUPFAM" id="SSF53335">
    <property type="entry name" value="S-adenosyl-L-methionine-dependent methyltransferases"/>
    <property type="match status" value="1"/>
</dbReference>
<accession>A0A0G4I728</accession>
<dbReference type="CDD" id="cd02440">
    <property type="entry name" value="AdoMet_MTases"/>
    <property type="match status" value="1"/>
</dbReference>
<dbReference type="Pfam" id="PF08241">
    <property type="entry name" value="Methyltransf_11"/>
    <property type="match status" value="1"/>
</dbReference>
<dbReference type="PANTHER" id="PTHR43036">
    <property type="entry name" value="OSJNBB0011N17.9 PROTEIN"/>
    <property type="match status" value="1"/>
</dbReference>
<evidence type="ECO:0000313" key="2">
    <source>
        <dbReference type="EMBL" id="CEM52841.1"/>
    </source>
</evidence>
<dbReference type="GO" id="GO:0008757">
    <property type="term" value="F:S-adenosylmethionine-dependent methyltransferase activity"/>
    <property type="evidence" value="ECO:0007669"/>
    <property type="project" value="InterPro"/>
</dbReference>
<organism evidence="2">
    <name type="scientific">Chromera velia CCMP2878</name>
    <dbReference type="NCBI Taxonomy" id="1169474"/>
    <lineage>
        <taxon>Eukaryota</taxon>
        <taxon>Sar</taxon>
        <taxon>Alveolata</taxon>
        <taxon>Colpodellida</taxon>
        <taxon>Chromeraceae</taxon>
        <taxon>Chromera</taxon>
    </lineage>
</organism>
<dbReference type="VEuPathDB" id="CryptoDB:Cvel_1925"/>
<sequence length="315" mass="35306">MLRRLCCLTAGIPACSGFLRDPRLRFPASVQSRAIRRPASTAVRNVFDEVLGGILGGGPSMSREAATLEKIDPSAFLGQFQAPRCPRGGNMLEGVSWPEEFPLDKEAAFRRQDENDDRFFYLAPRFVHHIDENAQDSIREYYAKTLPSGDLGGFSHLDLCSSWVSHLPESYRPERVAGLGMNQLELAQNKRLTESVVQDLNKKPDLPYGNDEFDVVTNVVSVDYLSRPLEIFEEIFRVLKPGGRAIMSFSNRCFPTKVIAAWFPTNDLQHCGIVASYFKYSGFEDLKAIEVTKSWGDPMYVVEGRKPPSQTSTAQ</sequence>
<dbReference type="AlphaFoldDB" id="A0A0G4I728"/>
<feature type="domain" description="Methyltransferase type 11" evidence="1">
    <location>
        <begin position="183"/>
        <end position="246"/>
    </location>
</feature>
<reference evidence="2" key="1">
    <citation type="submission" date="2014-11" db="EMBL/GenBank/DDBJ databases">
        <authorList>
            <person name="Otto D Thomas"/>
            <person name="Naeem Raeece"/>
        </authorList>
    </citation>
    <scope>NUCLEOTIDE SEQUENCE</scope>
</reference>
<name>A0A0G4I728_9ALVE</name>
<dbReference type="PANTHER" id="PTHR43036:SF2">
    <property type="entry name" value="OS04G0481300 PROTEIN"/>
    <property type="match status" value="1"/>
</dbReference>
<protein>
    <recommendedName>
        <fullName evidence="1">Methyltransferase type 11 domain-containing protein</fullName>
    </recommendedName>
</protein>
<dbReference type="PhylomeDB" id="A0A0G4I728"/>
<dbReference type="Gene3D" id="3.40.50.150">
    <property type="entry name" value="Vaccinia Virus protein VP39"/>
    <property type="match status" value="1"/>
</dbReference>
<proteinExistence type="predicted"/>
<gene>
    <name evidence="2" type="ORF">Cvel_1925</name>
</gene>
<evidence type="ECO:0000259" key="1">
    <source>
        <dbReference type="Pfam" id="PF08241"/>
    </source>
</evidence>
<dbReference type="InterPro" id="IPR013216">
    <property type="entry name" value="Methyltransf_11"/>
</dbReference>